<organism evidence="15 16">
    <name type="scientific">Perspicuibacillus lycopersici</name>
    <dbReference type="NCBI Taxonomy" id="1325689"/>
    <lineage>
        <taxon>Bacteria</taxon>
        <taxon>Bacillati</taxon>
        <taxon>Bacillota</taxon>
        <taxon>Bacilli</taxon>
        <taxon>Bacillales</taxon>
        <taxon>Bacillaceae</taxon>
        <taxon>Perspicuibacillus</taxon>
    </lineage>
</organism>
<dbReference type="Gene3D" id="3.30.70.890">
    <property type="entry name" value="GHMP kinase, C-terminal domain"/>
    <property type="match status" value="1"/>
</dbReference>
<name>A0AAE3IVM0_9BACI</name>
<dbReference type="InterPro" id="IPR014721">
    <property type="entry name" value="Ribsml_uS5_D2-typ_fold_subgr"/>
</dbReference>
<dbReference type="SUPFAM" id="SSF55060">
    <property type="entry name" value="GHMP Kinase, C-terminal domain"/>
    <property type="match status" value="1"/>
</dbReference>
<comment type="caution">
    <text evidence="15">The sequence shown here is derived from an EMBL/GenBank/DDBJ whole genome shotgun (WGS) entry which is preliminary data.</text>
</comment>
<keyword evidence="8 15" id="KW-0418">Kinase</keyword>
<dbReference type="GO" id="GO:0019287">
    <property type="term" value="P:isopentenyl diphosphate biosynthetic process, mevalonate pathway"/>
    <property type="evidence" value="ECO:0007669"/>
    <property type="project" value="TreeGrafter"/>
</dbReference>
<feature type="domain" description="GHMP kinase N-terminal" evidence="13">
    <location>
        <begin position="77"/>
        <end position="157"/>
    </location>
</feature>
<dbReference type="PRINTS" id="PR00959">
    <property type="entry name" value="MEVGALKINASE"/>
</dbReference>
<comment type="pathway">
    <text evidence="12">Isoprenoid biosynthesis; isopentenyl diphosphate biosynthesis via mevalonate pathway; isopentenyl diphosphate from (R)-mevalonate: step 1/3.</text>
</comment>
<evidence type="ECO:0000256" key="7">
    <source>
        <dbReference type="ARBA" id="ARBA00022741"/>
    </source>
</evidence>
<evidence type="ECO:0000256" key="10">
    <source>
        <dbReference type="ARBA" id="ARBA00022842"/>
    </source>
</evidence>
<evidence type="ECO:0000256" key="5">
    <source>
        <dbReference type="ARBA" id="ARBA00022516"/>
    </source>
</evidence>
<keyword evidence="9" id="KW-0067">ATP-binding</keyword>
<dbReference type="EMBL" id="JAOUSF010000006">
    <property type="protein sequence ID" value="MCU9615047.1"/>
    <property type="molecule type" value="Genomic_DNA"/>
</dbReference>
<dbReference type="PROSITE" id="PS00627">
    <property type="entry name" value="GHMP_KINASES_ATP"/>
    <property type="match status" value="1"/>
</dbReference>
<evidence type="ECO:0000256" key="8">
    <source>
        <dbReference type="ARBA" id="ARBA00022777"/>
    </source>
</evidence>
<gene>
    <name evidence="15" type="primary">mvk</name>
    <name evidence="15" type="ORF">OEV98_16045</name>
</gene>
<keyword evidence="7" id="KW-0547">Nucleotide-binding</keyword>
<dbReference type="Pfam" id="PF00288">
    <property type="entry name" value="GHMP_kinases_N"/>
    <property type="match status" value="1"/>
</dbReference>
<keyword evidence="16" id="KW-1185">Reference proteome</keyword>
<dbReference type="GO" id="GO:0004496">
    <property type="term" value="F:mevalonate kinase activity"/>
    <property type="evidence" value="ECO:0007669"/>
    <property type="project" value="UniProtKB-EC"/>
</dbReference>
<accession>A0AAE3IVM0</accession>
<dbReference type="InterPro" id="IPR006203">
    <property type="entry name" value="GHMP_knse_ATP-bd_CS"/>
</dbReference>
<comment type="similarity">
    <text evidence="2">Belongs to the GHMP kinase family. Mevalonate kinase subfamily.</text>
</comment>
<dbReference type="RefSeq" id="WP_263074365.1">
    <property type="nucleotide sequence ID" value="NZ_JAOUSF010000006.1"/>
</dbReference>
<keyword evidence="5" id="KW-0444">Lipid biosynthesis</keyword>
<keyword evidence="6 15" id="KW-0808">Transferase</keyword>
<dbReference type="PANTHER" id="PTHR43290">
    <property type="entry name" value="MEVALONATE KINASE"/>
    <property type="match status" value="1"/>
</dbReference>
<keyword evidence="11" id="KW-0443">Lipid metabolism</keyword>
<evidence type="ECO:0000256" key="12">
    <source>
        <dbReference type="ARBA" id="ARBA00029438"/>
    </source>
</evidence>
<dbReference type="Pfam" id="PF08544">
    <property type="entry name" value="GHMP_kinases_C"/>
    <property type="match status" value="1"/>
</dbReference>
<evidence type="ECO:0000256" key="2">
    <source>
        <dbReference type="ARBA" id="ARBA00006495"/>
    </source>
</evidence>
<dbReference type="InterPro" id="IPR020568">
    <property type="entry name" value="Ribosomal_Su5_D2-typ_SF"/>
</dbReference>
<evidence type="ECO:0000256" key="3">
    <source>
        <dbReference type="ARBA" id="ARBA00012103"/>
    </source>
</evidence>
<dbReference type="NCBIfam" id="TIGR00549">
    <property type="entry name" value="mevalon_kin"/>
    <property type="match status" value="1"/>
</dbReference>
<evidence type="ECO:0000256" key="4">
    <source>
        <dbReference type="ARBA" id="ARBA00022490"/>
    </source>
</evidence>
<proteinExistence type="inferred from homology"/>
<evidence type="ECO:0000313" key="16">
    <source>
        <dbReference type="Proteomes" id="UP001209318"/>
    </source>
</evidence>
<evidence type="ECO:0000256" key="6">
    <source>
        <dbReference type="ARBA" id="ARBA00022679"/>
    </source>
</evidence>
<evidence type="ECO:0000256" key="9">
    <source>
        <dbReference type="ARBA" id="ARBA00022840"/>
    </source>
</evidence>
<dbReference type="GO" id="GO:0005524">
    <property type="term" value="F:ATP binding"/>
    <property type="evidence" value="ECO:0007669"/>
    <property type="project" value="UniProtKB-KW"/>
</dbReference>
<dbReference type="InterPro" id="IPR036554">
    <property type="entry name" value="GHMP_kinase_C_sf"/>
</dbReference>
<dbReference type="InterPro" id="IPR006205">
    <property type="entry name" value="Mev_gal_kin"/>
</dbReference>
<dbReference type="SUPFAM" id="SSF54211">
    <property type="entry name" value="Ribosomal protein S5 domain 2-like"/>
    <property type="match status" value="1"/>
</dbReference>
<protein>
    <recommendedName>
        <fullName evidence="3">mevalonate kinase</fullName>
        <ecNumber evidence="3">2.7.1.36</ecNumber>
    </recommendedName>
</protein>
<evidence type="ECO:0000313" key="15">
    <source>
        <dbReference type="EMBL" id="MCU9615047.1"/>
    </source>
</evidence>
<dbReference type="AlphaFoldDB" id="A0AAE3IVM0"/>
<dbReference type="EC" id="2.7.1.36" evidence="3"/>
<dbReference type="GO" id="GO:0005829">
    <property type="term" value="C:cytosol"/>
    <property type="evidence" value="ECO:0007669"/>
    <property type="project" value="TreeGrafter"/>
</dbReference>
<comment type="subcellular location">
    <subcellularLocation>
        <location evidence="1">Cytoplasm</location>
    </subcellularLocation>
</comment>
<reference evidence="15" key="1">
    <citation type="submission" date="2022-10" db="EMBL/GenBank/DDBJ databases">
        <title>Description of Fervidibacillus gen. nov. in the family Fervidibacillaceae fam. nov. with two species, Fervidibacillus albus sp. nov., and Fervidibacillus halotolerans sp. nov., isolated from tidal flat sediments.</title>
        <authorList>
            <person name="Kwon K.K."/>
            <person name="Yang S.-H."/>
        </authorList>
    </citation>
    <scope>NUCLEOTIDE SEQUENCE</scope>
    <source>
        <strain evidence="15">JCM 19140</strain>
    </source>
</reference>
<dbReference type="Proteomes" id="UP001209318">
    <property type="component" value="Unassembled WGS sequence"/>
</dbReference>
<dbReference type="InterPro" id="IPR013750">
    <property type="entry name" value="GHMP_kinase_C_dom"/>
</dbReference>
<dbReference type="InterPro" id="IPR006204">
    <property type="entry name" value="GHMP_kinase_N_dom"/>
</dbReference>
<sequence>MLFNPPKKKAEGTAHSKIILLGEHSVVYGKPAIALPFTSLKVTATVDTTDSSNLLIDSETFLGTIDEIPKKMRGIAACIKETLKNLGKDEKGLRISLHSSIPIGRGLGSSAALAIAIVRGLYTYFDQKLDRKQLMRLVNIAETYAHGNPSGIDMMAASSEHPVWFQKGKETLPVSIGAPFYLIVADTGRIGDTKSAVDSIKLNYEREPEATRNSINLLEDYTIRARDALNEGNIVLLGELLNLAQIELDKLGVSDEGINNLVNLAQKAGALGVKLTGGGKGGCIIALASNANQVKEISNILLKEGARNTWYVKVAESKKAITSQIQ</sequence>
<evidence type="ECO:0000259" key="14">
    <source>
        <dbReference type="Pfam" id="PF08544"/>
    </source>
</evidence>
<keyword evidence="4" id="KW-0963">Cytoplasm</keyword>
<evidence type="ECO:0000256" key="1">
    <source>
        <dbReference type="ARBA" id="ARBA00004496"/>
    </source>
</evidence>
<feature type="domain" description="GHMP kinase C-terminal" evidence="14">
    <location>
        <begin position="226"/>
        <end position="304"/>
    </location>
</feature>
<dbReference type="Gene3D" id="3.30.230.10">
    <property type="match status" value="1"/>
</dbReference>
<dbReference type="PANTHER" id="PTHR43290:SF2">
    <property type="entry name" value="MEVALONATE KINASE"/>
    <property type="match status" value="1"/>
</dbReference>
<evidence type="ECO:0000259" key="13">
    <source>
        <dbReference type="Pfam" id="PF00288"/>
    </source>
</evidence>
<evidence type="ECO:0000256" key="11">
    <source>
        <dbReference type="ARBA" id="ARBA00023098"/>
    </source>
</evidence>
<keyword evidence="10" id="KW-0460">Magnesium</keyword>